<dbReference type="Pfam" id="PF16526">
    <property type="entry name" value="CLZ"/>
    <property type="match status" value="1"/>
</dbReference>
<dbReference type="GO" id="GO:0044877">
    <property type="term" value="F:protein-containing complex binding"/>
    <property type="evidence" value="ECO:0007669"/>
    <property type="project" value="TreeGrafter"/>
</dbReference>
<dbReference type="Pfam" id="PF00520">
    <property type="entry name" value="Ion_trans"/>
    <property type="match status" value="1"/>
</dbReference>
<dbReference type="GO" id="GO:0030553">
    <property type="term" value="F:cGMP binding"/>
    <property type="evidence" value="ECO:0007669"/>
    <property type="project" value="TreeGrafter"/>
</dbReference>
<gene>
    <name evidence="12" type="primary">CNGA4</name>
</gene>
<dbReference type="InterPro" id="IPR032406">
    <property type="entry name" value="CLZ_dom"/>
</dbReference>
<reference evidence="12" key="2">
    <citation type="submission" date="2025-08" db="UniProtKB">
        <authorList>
            <consortium name="Ensembl"/>
        </authorList>
    </citation>
    <scope>IDENTIFICATION</scope>
</reference>
<keyword evidence="4 10" id="KW-1133">Transmembrane helix</keyword>
<feature type="domain" description="Cyclic nucleotide-binding" evidence="11">
    <location>
        <begin position="389"/>
        <end position="503"/>
    </location>
</feature>
<keyword evidence="2" id="KW-0813">Transport</keyword>
<dbReference type="GO" id="GO:0005886">
    <property type="term" value="C:plasma membrane"/>
    <property type="evidence" value="ECO:0007669"/>
    <property type="project" value="TreeGrafter"/>
</dbReference>
<keyword evidence="3 10" id="KW-0812">Transmembrane</keyword>
<dbReference type="Gene3D" id="1.10.287.70">
    <property type="match status" value="1"/>
</dbReference>
<dbReference type="FunFam" id="2.60.120.10:FF:000046">
    <property type="entry name" value="Cyclic nucleotide-gated cation channel alpha-4"/>
    <property type="match status" value="1"/>
</dbReference>
<evidence type="ECO:0000256" key="2">
    <source>
        <dbReference type="ARBA" id="ARBA00022448"/>
    </source>
</evidence>
<evidence type="ECO:0000256" key="7">
    <source>
        <dbReference type="ARBA" id="ARBA00023286"/>
    </source>
</evidence>
<feature type="transmembrane region" description="Helical" evidence="10">
    <location>
        <begin position="105"/>
        <end position="123"/>
    </location>
</feature>
<feature type="transmembrane region" description="Helical" evidence="10">
    <location>
        <begin position="256"/>
        <end position="273"/>
    </location>
</feature>
<dbReference type="InterPro" id="IPR000595">
    <property type="entry name" value="cNMP-bd_dom"/>
</dbReference>
<dbReference type="Gene3D" id="1.10.287.630">
    <property type="entry name" value="Helix hairpin bin"/>
    <property type="match status" value="1"/>
</dbReference>
<dbReference type="Gene3D" id="1.20.5.300">
    <property type="match status" value="1"/>
</dbReference>
<dbReference type="Ensembl" id="ENSECRT00000005840.1">
    <property type="protein sequence ID" value="ENSECRP00000005743.1"/>
    <property type="gene ID" value="ENSECRG00000003839.1"/>
</dbReference>
<evidence type="ECO:0000259" key="11">
    <source>
        <dbReference type="PROSITE" id="PS50042"/>
    </source>
</evidence>
<dbReference type="CDD" id="cd00038">
    <property type="entry name" value="CAP_ED"/>
    <property type="match status" value="1"/>
</dbReference>
<proteinExistence type="predicted"/>
<dbReference type="GO" id="GO:0005222">
    <property type="term" value="F:intracellularly cAMP-activated cation channel activity"/>
    <property type="evidence" value="ECO:0007669"/>
    <property type="project" value="TreeGrafter"/>
</dbReference>
<evidence type="ECO:0000256" key="3">
    <source>
        <dbReference type="ARBA" id="ARBA00022692"/>
    </source>
</evidence>
<dbReference type="InterPro" id="IPR018490">
    <property type="entry name" value="cNMP-bd_dom_sf"/>
</dbReference>
<keyword evidence="8" id="KW-0407">Ion channel</keyword>
<keyword evidence="5" id="KW-0406">Ion transport</keyword>
<dbReference type="SUPFAM" id="SSF81324">
    <property type="entry name" value="Voltage-gated potassium channels"/>
    <property type="match status" value="1"/>
</dbReference>
<evidence type="ECO:0000256" key="9">
    <source>
        <dbReference type="SAM" id="Coils"/>
    </source>
</evidence>
<reference evidence="12" key="1">
    <citation type="submission" date="2021-06" db="EMBL/GenBank/DDBJ databases">
        <authorList>
            <consortium name="Wellcome Sanger Institute Data Sharing"/>
        </authorList>
    </citation>
    <scope>NUCLEOTIDE SEQUENCE [LARGE SCALE GENOMIC DNA]</scope>
</reference>
<dbReference type="Pfam" id="PF00027">
    <property type="entry name" value="cNMP_binding"/>
    <property type="match status" value="1"/>
</dbReference>
<dbReference type="Gene3D" id="2.60.120.10">
    <property type="entry name" value="Jelly Rolls"/>
    <property type="match status" value="1"/>
</dbReference>
<reference evidence="12" key="3">
    <citation type="submission" date="2025-09" db="UniProtKB">
        <authorList>
            <consortium name="Ensembl"/>
        </authorList>
    </citation>
    <scope>IDENTIFICATION</scope>
</reference>
<dbReference type="InterPro" id="IPR050866">
    <property type="entry name" value="CNG_cation_channel"/>
</dbReference>
<dbReference type="PANTHER" id="PTHR45638:SF2">
    <property type="entry name" value="CYCLIC NUCLEOTIDE-GATED CATION CHANNEL ALPHA-4"/>
    <property type="match status" value="1"/>
</dbReference>
<accession>A0A8C4RRC7</accession>
<protein>
    <submittedName>
        <fullName evidence="12">Cyclic nucleotide gated channel subunit alpha 4</fullName>
    </submittedName>
</protein>
<dbReference type="GO" id="GO:0017071">
    <property type="term" value="C:intracellular cyclic nucleotide activated cation channel complex"/>
    <property type="evidence" value="ECO:0007669"/>
    <property type="project" value="TreeGrafter"/>
</dbReference>
<feature type="transmembrane region" description="Helical" evidence="10">
    <location>
        <begin position="213"/>
        <end position="236"/>
    </location>
</feature>
<evidence type="ECO:0000256" key="8">
    <source>
        <dbReference type="ARBA" id="ARBA00023303"/>
    </source>
</evidence>
<keyword evidence="6 10" id="KW-0472">Membrane</keyword>
<keyword evidence="9" id="KW-0175">Coiled coil</keyword>
<dbReference type="PANTHER" id="PTHR45638">
    <property type="entry name" value="CYCLIC NUCLEOTIDE-GATED CATION CHANNEL SUBUNIT A"/>
    <property type="match status" value="1"/>
</dbReference>
<dbReference type="PROSITE" id="PS00888">
    <property type="entry name" value="CNMP_BINDING_1"/>
    <property type="match status" value="1"/>
</dbReference>
<dbReference type="FunFam" id="1.10.287.70:FF:000030">
    <property type="entry name" value="Cyclic nucleotide-gated channel alpha 3"/>
    <property type="match status" value="1"/>
</dbReference>
<dbReference type="InterPro" id="IPR014710">
    <property type="entry name" value="RmlC-like_jellyroll"/>
</dbReference>
<dbReference type="InterPro" id="IPR018488">
    <property type="entry name" value="cNMP-bd_CS"/>
</dbReference>
<dbReference type="Proteomes" id="UP000694620">
    <property type="component" value="Chromosome 4"/>
</dbReference>
<comment type="subcellular location">
    <subcellularLocation>
        <location evidence="1">Membrane</location>
        <topology evidence="1">Multi-pass membrane protein</topology>
    </subcellularLocation>
</comment>
<dbReference type="AlphaFoldDB" id="A0A8C4RRC7"/>
<evidence type="ECO:0000313" key="13">
    <source>
        <dbReference type="Proteomes" id="UP000694620"/>
    </source>
</evidence>
<dbReference type="FunFam" id="1.10.287.630:FF:000001">
    <property type="entry name" value="Cyclic nucleotide-gated channel alpha 3"/>
    <property type="match status" value="1"/>
</dbReference>
<dbReference type="GO" id="GO:0005223">
    <property type="term" value="F:intracellularly cGMP-activated cation channel activity"/>
    <property type="evidence" value="ECO:0007669"/>
    <property type="project" value="TreeGrafter"/>
</dbReference>
<evidence type="ECO:0000313" key="12">
    <source>
        <dbReference type="Ensembl" id="ENSECRP00000005743.1"/>
    </source>
</evidence>
<evidence type="ECO:0000256" key="6">
    <source>
        <dbReference type="ARBA" id="ARBA00023136"/>
    </source>
</evidence>
<evidence type="ECO:0000256" key="1">
    <source>
        <dbReference type="ARBA" id="ARBA00004141"/>
    </source>
</evidence>
<dbReference type="SUPFAM" id="SSF51206">
    <property type="entry name" value="cAMP-binding domain-like"/>
    <property type="match status" value="1"/>
</dbReference>
<dbReference type="PROSITE" id="PS50042">
    <property type="entry name" value="CNMP_BINDING_3"/>
    <property type="match status" value="1"/>
</dbReference>
<keyword evidence="7" id="KW-1071">Ligand-gated ion channel</keyword>
<dbReference type="SMART" id="SM00100">
    <property type="entry name" value="cNMP"/>
    <property type="match status" value="1"/>
</dbReference>
<organism evidence="12 13">
    <name type="scientific">Erpetoichthys calabaricus</name>
    <name type="common">Rope fish</name>
    <name type="synonym">Calamoichthys calabaricus</name>
    <dbReference type="NCBI Taxonomy" id="27687"/>
    <lineage>
        <taxon>Eukaryota</taxon>
        <taxon>Metazoa</taxon>
        <taxon>Chordata</taxon>
        <taxon>Craniata</taxon>
        <taxon>Vertebrata</taxon>
        <taxon>Euteleostomi</taxon>
        <taxon>Actinopterygii</taxon>
        <taxon>Polypteriformes</taxon>
        <taxon>Polypteridae</taxon>
        <taxon>Erpetoichthys</taxon>
    </lineage>
</organism>
<dbReference type="PROSITE" id="PS00889">
    <property type="entry name" value="CNMP_BINDING_2"/>
    <property type="match status" value="1"/>
</dbReference>
<name>A0A8C4RRC7_ERPCA</name>
<dbReference type="InterPro" id="IPR005821">
    <property type="entry name" value="Ion_trans_dom"/>
</dbReference>
<sequence length="590" mass="68391">LSLRYSCCKQDNLDFMRIKNLSSLSSQTVYKCHLSSKVSLQTCYSINNQFTTLFFSFYFLLSWKNCIVDPSGNMYYTWLQIMIVPVLYNWVFIICRTVFTDIENSYFSVWLTLDYLCDLFYIFDMVIRFKTGFLEQGILVQEQSRLSQKYIRSSEFKYDVLSILPTDLLYFYLGIHYPIVRINRFVRVYRLFEAFDRMETRTSYPNTFRLCKLMLYVYVLIHWNGCFYFALSSAIGFGEDGWVYPNMSDPDFATEYRQYIYSFFFSTLILTTVGDTPKPEREEEFMFMMVDFLIAVLAFASVVGNIGHVISNLNNAEKAFFPNHELVKSYFKNHKVNKDLQKRVNNWYQHLYINKKMTKENEILKTLPERLRAEVAVSVHLGTLSKVTIFQNCEMSLLEELVLKLKPQVFSPGEYVCKKGDVGHEMYIIKEGKLAVVADDGVTEFAVLGEGNFFGEISILNIKGNTSGNRRTANIKSIGHSDLFCLSKEDLKGVLTEYPEAKRILEEKGKQILIKMGKLDESLAGGLESKEEQMNSRIKRIEDSLDSLQTKLARMVAEMASSTDKLKMRVETKCLHWGPDTNDVPSSKGM</sequence>
<evidence type="ECO:0000256" key="10">
    <source>
        <dbReference type="SAM" id="Phobius"/>
    </source>
</evidence>
<feature type="transmembrane region" description="Helical" evidence="10">
    <location>
        <begin position="44"/>
        <end position="63"/>
    </location>
</feature>
<feature type="transmembrane region" description="Helical" evidence="10">
    <location>
        <begin position="285"/>
        <end position="304"/>
    </location>
</feature>
<dbReference type="GeneTree" id="ENSGT00940000159415"/>
<feature type="coiled-coil region" evidence="9">
    <location>
        <begin position="531"/>
        <end position="565"/>
    </location>
</feature>
<feature type="transmembrane region" description="Helical" evidence="10">
    <location>
        <begin position="75"/>
        <end position="99"/>
    </location>
</feature>
<evidence type="ECO:0000256" key="5">
    <source>
        <dbReference type="ARBA" id="ARBA00023065"/>
    </source>
</evidence>
<keyword evidence="13" id="KW-1185">Reference proteome</keyword>
<evidence type="ECO:0000256" key="4">
    <source>
        <dbReference type="ARBA" id="ARBA00022989"/>
    </source>
</evidence>